<protein>
    <submittedName>
        <fullName evidence="2">DUF4007 family protein</fullName>
    </submittedName>
</protein>
<feature type="domain" description="DUF4007" evidence="1">
    <location>
        <begin position="15"/>
        <end position="289"/>
    </location>
</feature>
<comment type="caution">
    <text evidence="2">The sequence shown here is derived from an EMBL/GenBank/DDBJ whole genome shotgun (WGS) entry which is preliminary data.</text>
</comment>
<accession>A0ABU7XEM3</accession>
<evidence type="ECO:0000313" key="2">
    <source>
        <dbReference type="EMBL" id="MEF3365660.1"/>
    </source>
</evidence>
<name>A0ABU7XEM3_9HYPH</name>
<proteinExistence type="predicted"/>
<sequence length="312" mass="34754">MLRGPITHSEFKGQFSGHETFPLRHLWLRKAFDAVESGALRTIFSSPDSIVTFGVGKNMALAIRHWALACGIIEENGSRVGATELGQSLFGGERPWDPYMERPATAWLVQWQVAGDPKMTTTWYWAFNHLAAQTFDHDALSTSILQYARARQWSRIAEKTVTRDVECFIRSYVPRADKAAGEDALEPVLAELGLIRPIAGRLYEFRRGPKPSLPDGVFAYALNAFWNRHAPAAATLSVEAIAYEPGSPGRVFKLDENSVVERLTAMEDVTRGRVVWSDTAGVRQVLRVKPITNPLGLLASAYRAENDKRRAA</sequence>
<evidence type="ECO:0000259" key="1">
    <source>
        <dbReference type="Pfam" id="PF13182"/>
    </source>
</evidence>
<dbReference type="Proteomes" id="UP001350748">
    <property type="component" value="Unassembled WGS sequence"/>
</dbReference>
<organism evidence="2 3">
    <name type="scientific">Methylocystis borbori</name>
    <dbReference type="NCBI Taxonomy" id="3118750"/>
    <lineage>
        <taxon>Bacteria</taxon>
        <taxon>Pseudomonadati</taxon>
        <taxon>Pseudomonadota</taxon>
        <taxon>Alphaproteobacteria</taxon>
        <taxon>Hyphomicrobiales</taxon>
        <taxon>Methylocystaceae</taxon>
        <taxon>Methylocystis</taxon>
    </lineage>
</organism>
<gene>
    <name evidence="2" type="ORF">V3H18_03835</name>
</gene>
<keyword evidence="3" id="KW-1185">Reference proteome</keyword>
<dbReference type="RefSeq" id="WP_332080582.1">
    <property type="nucleotide sequence ID" value="NZ_JAZHYN010000007.1"/>
</dbReference>
<dbReference type="Pfam" id="PF13182">
    <property type="entry name" value="DUF4007"/>
    <property type="match status" value="1"/>
</dbReference>
<evidence type="ECO:0000313" key="3">
    <source>
        <dbReference type="Proteomes" id="UP001350748"/>
    </source>
</evidence>
<reference evidence="2 3" key="1">
    <citation type="submission" date="2024-02" db="EMBL/GenBank/DDBJ databases">
        <authorList>
            <person name="Grouzdev D."/>
        </authorList>
    </citation>
    <scope>NUCLEOTIDE SEQUENCE [LARGE SCALE GENOMIC DNA]</scope>
    <source>
        <strain evidence="2 3">9N</strain>
    </source>
</reference>
<dbReference type="InterPro" id="IPR025248">
    <property type="entry name" value="DUF4007"/>
</dbReference>
<dbReference type="EMBL" id="JAZHYN010000007">
    <property type="protein sequence ID" value="MEF3365660.1"/>
    <property type="molecule type" value="Genomic_DNA"/>
</dbReference>